<dbReference type="Proteomes" id="UP000192566">
    <property type="component" value="Unassembled WGS sequence"/>
</dbReference>
<keyword evidence="1" id="KW-0472">Membrane</keyword>
<feature type="transmembrane region" description="Helical" evidence="1">
    <location>
        <begin position="157"/>
        <end position="180"/>
    </location>
</feature>
<accession>A0A1X0DAB2</accession>
<organism evidence="2 3">
    <name type="scientific">Mycobacterium heidelbergense</name>
    <dbReference type="NCBI Taxonomy" id="53376"/>
    <lineage>
        <taxon>Bacteria</taxon>
        <taxon>Bacillati</taxon>
        <taxon>Actinomycetota</taxon>
        <taxon>Actinomycetes</taxon>
        <taxon>Mycobacteriales</taxon>
        <taxon>Mycobacteriaceae</taxon>
        <taxon>Mycobacterium</taxon>
        <taxon>Mycobacterium simiae complex</taxon>
    </lineage>
</organism>
<feature type="transmembrane region" description="Helical" evidence="1">
    <location>
        <begin position="43"/>
        <end position="64"/>
    </location>
</feature>
<name>A0A1X0DAB2_MYCHE</name>
<dbReference type="STRING" id="53376.BST25_21435"/>
<evidence type="ECO:0008006" key="4">
    <source>
        <dbReference type="Google" id="ProtNLM"/>
    </source>
</evidence>
<feature type="transmembrane region" description="Helical" evidence="1">
    <location>
        <begin position="119"/>
        <end position="145"/>
    </location>
</feature>
<dbReference type="RefSeq" id="WP_083077144.1">
    <property type="nucleotide sequence ID" value="NZ_AP022615.1"/>
</dbReference>
<proteinExistence type="predicted"/>
<dbReference type="Pfam" id="PF11139">
    <property type="entry name" value="SfLAP"/>
    <property type="match status" value="1"/>
</dbReference>
<dbReference type="InterPro" id="IPR021315">
    <property type="entry name" value="Gap/Sap"/>
</dbReference>
<reference evidence="2 3" key="1">
    <citation type="submission" date="2017-02" db="EMBL/GenBank/DDBJ databases">
        <title>The new phylogeny of genus Mycobacterium.</title>
        <authorList>
            <person name="Tortoli E."/>
            <person name="Trovato A."/>
            <person name="Cirillo D.M."/>
        </authorList>
    </citation>
    <scope>NUCLEOTIDE SEQUENCE [LARGE SCALE GENOMIC DNA]</scope>
    <source>
        <strain evidence="2 3">DSM 44471</strain>
    </source>
</reference>
<comment type="caution">
    <text evidence="2">The sequence shown here is derived from an EMBL/GenBank/DDBJ whole genome shotgun (WGS) entry which is preliminary data.</text>
</comment>
<gene>
    <name evidence="2" type="ORF">BST25_21435</name>
</gene>
<feature type="transmembrane region" description="Helical" evidence="1">
    <location>
        <begin position="12"/>
        <end position="36"/>
    </location>
</feature>
<feature type="transmembrane region" description="Helical" evidence="1">
    <location>
        <begin position="76"/>
        <end position="98"/>
    </location>
</feature>
<evidence type="ECO:0000313" key="3">
    <source>
        <dbReference type="Proteomes" id="UP000192566"/>
    </source>
</evidence>
<protein>
    <recommendedName>
        <fullName evidence="4">GAP family protein</fullName>
    </recommendedName>
</protein>
<dbReference type="AlphaFoldDB" id="A0A1X0DAB2"/>
<keyword evidence="1" id="KW-0812">Transmembrane</keyword>
<evidence type="ECO:0000256" key="1">
    <source>
        <dbReference type="SAM" id="Phobius"/>
    </source>
</evidence>
<sequence>MAGSWGSVLTGLIPLGLVIALSPITVIPAVLVLQAARPRPSGLAFLGGWVLGLAALTALSVAASDALGGLHQSPPAWASWLRVVLGAALVVFGLYRWLTRHRHTESPAWMRSFANITPARAVLTALALVVIRPDVLLICVPAGLAIGASGLSVADDWIAAAFFVAVAASTVAIPILAYTVAGHRLDDTMARLKDWMDKNNAALMAGILVVIGVMVLYNGIHALGWL</sequence>
<dbReference type="EMBL" id="MVHR01000049">
    <property type="protein sequence ID" value="ORA69092.1"/>
    <property type="molecule type" value="Genomic_DNA"/>
</dbReference>
<evidence type="ECO:0000313" key="2">
    <source>
        <dbReference type="EMBL" id="ORA69092.1"/>
    </source>
</evidence>
<keyword evidence="3" id="KW-1185">Reference proteome</keyword>
<feature type="transmembrane region" description="Helical" evidence="1">
    <location>
        <begin position="201"/>
        <end position="220"/>
    </location>
</feature>
<keyword evidence="1" id="KW-1133">Transmembrane helix</keyword>
<dbReference type="OrthoDB" id="4753036at2"/>